<feature type="transmembrane region" description="Helical" evidence="1">
    <location>
        <begin position="37"/>
        <end position="55"/>
    </location>
</feature>
<reference evidence="2 3" key="1">
    <citation type="submission" date="2020-07" db="EMBL/GenBank/DDBJ databases">
        <title>Sequencing the genomes of 1000 actinobacteria strains.</title>
        <authorList>
            <person name="Klenk H.-P."/>
        </authorList>
    </citation>
    <scope>NUCLEOTIDE SEQUENCE [LARGE SCALE GENOMIC DNA]</scope>
    <source>
        <strain evidence="2 3">DSM 21350</strain>
    </source>
</reference>
<keyword evidence="3" id="KW-1185">Reference proteome</keyword>
<dbReference type="AlphaFoldDB" id="A0A7Y9E6W8"/>
<feature type="transmembrane region" description="Helical" evidence="1">
    <location>
        <begin position="61"/>
        <end position="78"/>
    </location>
</feature>
<evidence type="ECO:0000313" key="3">
    <source>
        <dbReference type="Proteomes" id="UP000535511"/>
    </source>
</evidence>
<protein>
    <submittedName>
        <fullName evidence="2">Uncharacterized protein</fullName>
    </submittedName>
</protein>
<comment type="caution">
    <text evidence="2">The sequence shown here is derived from an EMBL/GenBank/DDBJ whole genome shotgun (WGS) entry which is preliminary data.</text>
</comment>
<keyword evidence="1" id="KW-1133">Transmembrane helix</keyword>
<sequence length="118" mass="12374">MSPLVLLGSLGTLLSTVAIVPHLLLAVRMRKPSGSPFAWSLGAVCSAVWFAYGLVDGDFLVAAPGLVTIPVGLLLAAWSHREQEAPAALPAMVVLPPWEPPLDVVRAGDTIEMPRVVA</sequence>
<keyword evidence="1" id="KW-0472">Membrane</keyword>
<dbReference type="RefSeq" id="WP_179663898.1">
    <property type="nucleotide sequence ID" value="NZ_JACCBG010000001.1"/>
</dbReference>
<dbReference type="Gene3D" id="1.20.1280.290">
    <property type="match status" value="1"/>
</dbReference>
<proteinExistence type="predicted"/>
<dbReference type="Proteomes" id="UP000535511">
    <property type="component" value="Unassembled WGS sequence"/>
</dbReference>
<feature type="transmembrane region" description="Helical" evidence="1">
    <location>
        <begin position="6"/>
        <end position="25"/>
    </location>
</feature>
<evidence type="ECO:0000256" key="1">
    <source>
        <dbReference type="SAM" id="Phobius"/>
    </source>
</evidence>
<evidence type="ECO:0000313" key="2">
    <source>
        <dbReference type="EMBL" id="NYD42239.1"/>
    </source>
</evidence>
<gene>
    <name evidence="2" type="ORF">BJZ21_002322</name>
</gene>
<dbReference type="EMBL" id="JACCBG010000001">
    <property type="protein sequence ID" value="NYD42239.1"/>
    <property type="molecule type" value="Genomic_DNA"/>
</dbReference>
<name>A0A7Y9E6W8_9ACTN</name>
<organism evidence="2 3">
    <name type="scientific">Nocardioides panaciterrulae</name>
    <dbReference type="NCBI Taxonomy" id="661492"/>
    <lineage>
        <taxon>Bacteria</taxon>
        <taxon>Bacillati</taxon>
        <taxon>Actinomycetota</taxon>
        <taxon>Actinomycetes</taxon>
        <taxon>Propionibacteriales</taxon>
        <taxon>Nocardioidaceae</taxon>
        <taxon>Nocardioides</taxon>
    </lineage>
</organism>
<accession>A0A7Y9E6W8</accession>
<keyword evidence="1" id="KW-0812">Transmembrane</keyword>